<accession>A0AC61S813</accession>
<comment type="caution">
    <text evidence="1">The sequence shown here is derived from an EMBL/GenBank/DDBJ whole genome shotgun (WGS) entry which is preliminary data.</text>
</comment>
<proteinExistence type="predicted"/>
<organism evidence="1 2">
    <name type="scientific">Muribaculum caecicola</name>
    <dbReference type="NCBI Taxonomy" id="3038144"/>
    <lineage>
        <taxon>Bacteria</taxon>
        <taxon>Pseudomonadati</taxon>
        <taxon>Bacteroidota</taxon>
        <taxon>Bacteroidia</taxon>
        <taxon>Bacteroidales</taxon>
        <taxon>Muribaculaceae</taxon>
        <taxon>Muribaculum</taxon>
    </lineage>
</organism>
<keyword evidence="2" id="KW-1185">Reference proteome</keyword>
<dbReference type="Proteomes" id="UP000305401">
    <property type="component" value="Unassembled WGS sequence"/>
</dbReference>
<reference evidence="1" key="1">
    <citation type="submission" date="2019-04" db="EMBL/GenBank/DDBJ databases">
        <title>Microbes associate with the intestines of laboratory mice.</title>
        <authorList>
            <person name="Navarre W."/>
            <person name="Wong E."/>
            <person name="Huang K.C."/>
            <person name="Tropini C."/>
            <person name="Ng K."/>
            <person name="Yu B."/>
        </authorList>
    </citation>
    <scope>NUCLEOTIDE SEQUENCE</scope>
    <source>
        <strain evidence="1">NM86_A22</strain>
    </source>
</reference>
<dbReference type="EMBL" id="SSTG01000008">
    <property type="protein sequence ID" value="THG54905.1"/>
    <property type="molecule type" value="Genomic_DNA"/>
</dbReference>
<gene>
    <name evidence="1" type="ORF">E5990_01595</name>
</gene>
<protein>
    <submittedName>
        <fullName evidence="1">Helix-turn-helix domain-containing protein</fullName>
    </submittedName>
</protein>
<evidence type="ECO:0000313" key="2">
    <source>
        <dbReference type="Proteomes" id="UP000305401"/>
    </source>
</evidence>
<evidence type="ECO:0000313" key="1">
    <source>
        <dbReference type="EMBL" id="THG54905.1"/>
    </source>
</evidence>
<sequence>MGKKRTSAISNQMEKVLSMMVSEKPLERILSLENRITDIHTHIRQMKEQIWDIKEVLTTAEASAYLGLSESYIYKLTSTKQIPHYKPNGKLVYFNRKELCEWAMRNQIETTGTNDPIDSETL</sequence>
<name>A0AC61S813_9BACT</name>